<gene>
    <name evidence="1" type="ORF">H3Z82_02095</name>
</gene>
<organism evidence="1 2">
    <name type="scientific">Gelidibacter maritimus</name>
    <dbReference type="NCBI Taxonomy" id="2761487"/>
    <lineage>
        <taxon>Bacteria</taxon>
        <taxon>Pseudomonadati</taxon>
        <taxon>Bacteroidota</taxon>
        <taxon>Flavobacteriia</taxon>
        <taxon>Flavobacteriales</taxon>
        <taxon>Flavobacteriaceae</taxon>
        <taxon>Gelidibacter</taxon>
    </lineage>
</organism>
<dbReference type="Proteomes" id="UP000541857">
    <property type="component" value="Unassembled WGS sequence"/>
</dbReference>
<evidence type="ECO:0000313" key="1">
    <source>
        <dbReference type="EMBL" id="MBA6151513.1"/>
    </source>
</evidence>
<sequence>MQQALAKANEIYVNGIHYDEESLKAFTPSKENHPGIVLDFAHNLDEELMRIDLGMTLDGNVISEVFFHYKIEKLERFYDIGEGNMVNFDNAFISQLCGISYATLRGLVLALTRNASNVLLPIIDPKLIVETFHNKKVDESK</sequence>
<proteinExistence type="predicted"/>
<accession>A0A7W2R2E1</accession>
<comment type="caution">
    <text evidence="1">The sequence shown here is derived from an EMBL/GenBank/DDBJ whole genome shotgun (WGS) entry which is preliminary data.</text>
</comment>
<name>A0A7W2R2E1_9FLAO</name>
<reference evidence="1 2" key="1">
    <citation type="submission" date="2020-07" db="EMBL/GenBank/DDBJ databases">
        <title>Bacterium isolated from marine sediment.</title>
        <authorList>
            <person name="Shang D."/>
        </authorList>
    </citation>
    <scope>NUCLEOTIDE SEQUENCE [LARGE SCALE GENOMIC DNA]</scope>
    <source>
        <strain evidence="1 2">F6074</strain>
    </source>
</reference>
<dbReference type="RefSeq" id="WP_182202216.1">
    <property type="nucleotide sequence ID" value="NZ_JACGLT010000001.1"/>
</dbReference>
<evidence type="ECO:0008006" key="3">
    <source>
        <dbReference type="Google" id="ProtNLM"/>
    </source>
</evidence>
<dbReference type="AlphaFoldDB" id="A0A7W2R2E1"/>
<keyword evidence="2" id="KW-1185">Reference proteome</keyword>
<dbReference type="EMBL" id="JACGLT010000001">
    <property type="protein sequence ID" value="MBA6151513.1"/>
    <property type="molecule type" value="Genomic_DNA"/>
</dbReference>
<protein>
    <recommendedName>
        <fullName evidence="3">Preprotein translocase subunit SecB</fullName>
    </recommendedName>
</protein>
<evidence type="ECO:0000313" key="2">
    <source>
        <dbReference type="Proteomes" id="UP000541857"/>
    </source>
</evidence>